<gene>
    <name evidence="1" type="ORF">M413DRAFT_26858</name>
</gene>
<accession>A0A0C2YPA9</accession>
<proteinExistence type="predicted"/>
<name>A0A0C2YPA9_HEBCY</name>
<sequence length="175" mass="20198">MDQQQPLDDGQDRWITTQNILDLVRRHIRSIHEEFPNQVERFEHIAVEASEGKFSHVRVLGESASKALVSQIAEAVLDGALDNLTFVDLSPQSQLRSAVLRFITEHNIDNKTYLTVKRFFRNSSLWKGLLLLRGLLAHGILVYVLGQRRWRVDYGLDLKRSLLAVPYRAKVFETF</sequence>
<dbReference type="STRING" id="686832.A0A0C2YPA9"/>
<reference evidence="2" key="2">
    <citation type="submission" date="2015-01" db="EMBL/GenBank/DDBJ databases">
        <title>Evolutionary Origins and Diversification of the Mycorrhizal Mutualists.</title>
        <authorList>
            <consortium name="DOE Joint Genome Institute"/>
            <consortium name="Mycorrhizal Genomics Consortium"/>
            <person name="Kohler A."/>
            <person name="Kuo A."/>
            <person name="Nagy L.G."/>
            <person name="Floudas D."/>
            <person name="Copeland A."/>
            <person name="Barry K.W."/>
            <person name="Cichocki N."/>
            <person name="Veneault-Fourrey C."/>
            <person name="LaButti K."/>
            <person name="Lindquist E.A."/>
            <person name="Lipzen A."/>
            <person name="Lundell T."/>
            <person name="Morin E."/>
            <person name="Murat C."/>
            <person name="Riley R."/>
            <person name="Ohm R."/>
            <person name="Sun H."/>
            <person name="Tunlid A."/>
            <person name="Henrissat B."/>
            <person name="Grigoriev I.V."/>
            <person name="Hibbett D.S."/>
            <person name="Martin F."/>
        </authorList>
    </citation>
    <scope>NUCLEOTIDE SEQUENCE [LARGE SCALE GENOMIC DNA]</scope>
    <source>
        <strain evidence="2">h7</strain>
    </source>
</reference>
<dbReference type="OrthoDB" id="3182339at2759"/>
<dbReference type="EMBL" id="KN831777">
    <property type="protein sequence ID" value="KIM42887.1"/>
    <property type="molecule type" value="Genomic_DNA"/>
</dbReference>
<evidence type="ECO:0000313" key="2">
    <source>
        <dbReference type="Proteomes" id="UP000053424"/>
    </source>
</evidence>
<evidence type="ECO:0000313" key="1">
    <source>
        <dbReference type="EMBL" id="KIM42887.1"/>
    </source>
</evidence>
<dbReference type="AlphaFoldDB" id="A0A0C2YPA9"/>
<protein>
    <submittedName>
        <fullName evidence="1">Uncharacterized protein</fullName>
    </submittedName>
</protein>
<dbReference type="Proteomes" id="UP000053424">
    <property type="component" value="Unassembled WGS sequence"/>
</dbReference>
<keyword evidence="2" id="KW-1185">Reference proteome</keyword>
<organism evidence="1 2">
    <name type="scientific">Hebeloma cylindrosporum</name>
    <dbReference type="NCBI Taxonomy" id="76867"/>
    <lineage>
        <taxon>Eukaryota</taxon>
        <taxon>Fungi</taxon>
        <taxon>Dikarya</taxon>
        <taxon>Basidiomycota</taxon>
        <taxon>Agaricomycotina</taxon>
        <taxon>Agaricomycetes</taxon>
        <taxon>Agaricomycetidae</taxon>
        <taxon>Agaricales</taxon>
        <taxon>Agaricineae</taxon>
        <taxon>Hymenogastraceae</taxon>
        <taxon>Hebeloma</taxon>
    </lineage>
</organism>
<reference evidence="1 2" key="1">
    <citation type="submission" date="2014-04" db="EMBL/GenBank/DDBJ databases">
        <authorList>
            <consortium name="DOE Joint Genome Institute"/>
            <person name="Kuo A."/>
            <person name="Gay G."/>
            <person name="Dore J."/>
            <person name="Kohler A."/>
            <person name="Nagy L.G."/>
            <person name="Floudas D."/>
            <person name="Copeland A."/>
            <person name="Barry K.W."/>
            <person name="Cichocki N."/>
            <person name="Veneault-Fourrey C."/>
            <person name="LaButti K."/>
            <person name="Lindquist E.A."/>
            <person name="Lipzen A."/>
            <person name="Lundell T."/>
            <person name="Morin E."/>
            <person name="Murat C."/>
            <person name="Sun H."/>
            <person name="Tunlid A."/>
            <person name="Henrissat B."/>
            <person name="Grigoriev I.V."/>
            <person name="Hibbett D.S."/>
            <person name="Martin F."/>
            <person name="Nordberg H.P."/>
            <person name="Cantor M.N."/>
            <person name="Hua S.X."/>
        </authorList>
    </citation>
    <scope>NUCLEOTIDE SEQUENCE [LARGE SCALE GENOMIC DNA]</scope>
    <source>
        <strain evidence="2">h7</strain>
    </source>
</reference>
<dbReference type="HOGENOM" id="CLU_1532743_0_0_1"/>